<accession>A0A7Z9BMJ3</accession>
<dbReference type="EMBL" id="CZCU02000111">
    <property type="protein sequence ID" value="VXD15072.1"/>
    <property type="molecule type" value="Genomic_DNA"/>
</dbReference>
<dbReference type="RefSeq" id="WP_197047347.1">
    <property type="nucleotide sequence ID" value="NZ_LR734855.1"/>
</dbReference>
<gene>
    <name evidence="2" type="ORF">PL8927_380010</name>
</gene>
<reference evidence="2" key="1">
    <citation type="submission" date="2019-10" db="EMBL/GenBank/DDBJ databases">
        <authorList>
            <consortium name="Genoscope - CEA"/>
            <person name="William W."/>
        </authorList>
    </citation>
    <scope>NUCLEOTIDE SEQUENCE [LARGE SCALE GENOMIC DNA]</scope>
    <source>
        <strain evidence="2">BBR_PRJEB10992</strain>
    </source>
</reference>
<feature type="region of interest" description="Disordered" evidence="1">
    <location>
        <begin position="26"/>
        <end position="51"/>
    </location>
</feature>
<keyword evidence="3" id="KW-1185">Reference proteome</keyword>
<protein>
    <submittedName>
        <fullName evidence="2">Uncharacterized protein</fullName>
    </submittedName>
</protein>
<name>A0A7Z9BMJ3_9CYAN</name>
<dbReference type="Proteomes" id="UP000184550">
    <property type="component" value="Unassembled WGS sequence"/>
</dbReference>
<organism evidence="2 3">
    <name type="scientific">Planktothrix serta PCC 8927</name>
    <dbReference type="NCBI Taxonomy" id="671068"/>
    <lineage>
        <taxon>Bacteria</taxon>
        <taxon>Bacillati</taxon>
        <taxon>Cyanobacteriota</taxon>
        <taxon>Cyanophyceae</taxon>
        <taxon>Oscillatoriophycideae</taxon>
        <taxon>Oscillatoriales</taxon>
        <taxon>Microcoleaceae</taxon>
        <taxon>Planktothrix</taxon>
    </lineage>
</organism>
<evidence type="ECO:0000256" key="1">
    <source>
        <dbReference type="SAM" id="MobiDB-lite"/>
    </source>
</evidence>
<dbReference type="AlphaFoldDB" id="A0A7Z9BMJ3"/>
<evidence type="ECO:0000313" key="2">
    <source>
        <dbReference type="EMBL" id="VXD15072.1"/>
    </source>
</evidence>
<sequence>MDDEVITPAQDFLKDVSRRGYGTILADPPWQFQNRTGKAAPEPDDQRCGLK</sequence>
<proteinExistence type="predicted"/>
<evidence type="ECO:0000313" key="3">
    <source>
        <dbReference type="Proteomes" id="UP000184550"/>
    </source>
</evidence>
<comment type="caution">
    <text evidence="2">The sequence shown here is derived from an EMBL/GenBank/DDBJ whole genome shotgun (WGS) entry which is preliminary data.</text>
</comment>